<evidence type="ECO:0000313" key="5">
    <source>
        <dbReference type="Proteomes" id="UP000250831"/>
    </source>
</evidence>
<dbReference type="Proteomes" id="UP000250831">
    <property type="component" value="Unassembled WGS sequence"/>
</dbReference>
<gene>
    <name evidence="4" type="ORF">DCO56_19290</name>
</gene>
<feature type="domain" description="N-acetyltransferase" evidence="3">
    <location>
        <begin position="2"/>
        <end position="161"/>
    </location>
</feature>
<sequence length="166" mass="18990">MITIELAEQTDIRSISNMAYIIWPDAYGEILSKEQIDFMLEKSYTVEGLAEGMVNGQFFYILKEDGIGQGFIALKTFADKLRIEKLYLMPNVQGKGFGKALIDFAMDKAKNKGKDILELNVNRNNPAYHFYLKQGFQVVETVDIPYYDFVLNDYVMQRAIDRTAAS</sequence>
<dbReference type="GO" id="GO:0016747">
    <property type="term" value="F:acyltransferase activity, transferring groups other than amino-acyl groups"/>
    <property type="evidence" value="ECO:0007669"/>
    <property type="project" value="InterPro"/>
</dbReference>
<organism evidence="4 5">
    <name type="scientific">Sphingobacterium athyrii</name>
    <dbReference type="NCBI Taxonomy" id="2152717"/>
    <lineage>
        <taxon>Bacteria</taxon>
        <taxon>Pseudomonadati</taxon>
        <taxon>Bacteroidota</taxon>
        <taxon>Sphingobacteriia</taxon>
        <taxon>Sphingobacteriales</taxon>
        <taxon>Sphingobacteriaceae</taxon>
        <taxon>Sphingobacterium</taxon>
    </lineage>
</organism>
<name>A0A363NQQ8_9SPHI</name>
<dbReference type="InterPro" id="IPR000182">
    <property type="entry name" value="GNAT_dom"/>
</dbReference>
<keyword evidence="1 4" id="KW-0808">Transferase</keyword>
<evidence type="ECO:0000313" key="4">
    <source>
        <dbReference type="EMBL" id="PUV23060.1"/>
    </source>
</evidence>
<keyword evidence="2" id="KW-0012">Acyltransferase</keyword>
<evidence type="ECO:0000256" key="2">
    <source>
        <dbReference type="ARBA" id="ARBA00023315"/>
    </source>
</evidence>
<dbReference type="RefSeq" id="WP_108635388.1">
    <property type="nucleotide sequence ID" value="NZ_QCXX01000005.1"/>
</dbReference>
<reference evidence="4 5" key="1">
    <citation type="submission" date="2018-04" db="EMBL/GenBank/DDBJ databases">
        <title>Sphingobacterium sp. M46 Genome.</title>
        <authorList>
            <person name="Cheng J."/>
            <person name="Li Y."/>
        </authorList>
    </citation>
    <scope>NUCLEOTIDE SEQUENCE [LARGE SCALE GENOMIC DNA]</scope>
    <source>
        <strain evidence="4 5">M46</strain>
    </source>
</reference>
<dbReference type="CDD" id="cd04301">
    <property type="entry name" value="NAT_SF"/>
    <property type="match status" value="1"/>
</dbReference>
<dbReference type="InterPro" id="IPR016181">
    <property type="entry name" value="Acyl_CoA_acyltransferase"/>
</dbReference>
<dbReference type="Gene3D" id="3.40.630.30">
    <property type="match status" value="1"/>
</dbReference>
<comment type="caution">
    <text evidence="4">The sequence shown here is derived from an EMBL/GenBank/DDBJ whole genome shotgun (WGS) entry which is preliminary data.</text>
</comment>
<dbReference type="AlphaFoldDB" id="A0A363NQQ8"/>
<evidence type="ECO:0000259" key="3">
    <source>
        <dbReference type="PROSITE" id="PS51186"/>
    </source>
</evidence>
<evidence type="ECO:0000256" key="1">
    <source>
        <dbReference type="ARBA" id="ARBA00022679"/>
    </source>
</evidence>
<protein>
    <submittedName>
        <fullName evidence="4">N-acetyltransferase</fullName>
    </submittedName>
</protein>
<proteinExistence type="predicted"/>
<dbReference type="InterPro" id="IPR050680">
    <property type="entry name" value="YpeA/RimI_acetyltransf"/>
</dbReference>
<accession>A0A363NQQ8</accession>
<dbReference type="PANTHER" id="PTHR43420">
    <property type="entry name" value="ACETYLTRANSFERASE"/>
    <property type="match status" value="1"/>
</dbReference>
<dbReference type="PANTHER" id="PTHR43420:SF51">
    <property type="entry name" value="PEPTIDYL-LYSINE N-ACETYLTRANSFERASE YIAC"/>
    <property type="match status" value="1"/>
</dbReference>
<dbReference type="EMBL" id="QCXX01000005">
    <property type="protein sequence ID" value="PUV23060.1"/>
    <property type="molecule type" value="Genomic_DNA"/>
</dbReference>
<dbReference type="Pfam" id="PF00583">
    <property type="entry name" value="Acetyltransf_1"/>
    <property type="match status" value="1"/>
</dbReference>
<dbReference type="OrthoDB" id="9800604at2"/>
<dbReference type="PROSITE" id="PS51186">
    <property type="entry name" value="GNAT"/>
    <property type="match status" value="1"/>
</dbReference>
<dbReference type="SUPFAM" id="SSF55729">
    <property type="entry name" value="Acyl-CoA N-acyltransferases (Nat)"/>
    <property type="match status" value="1"/>
</dbReference>
<keyword evidence="5" id="KW-1185">Reference proteome</keyword>